<proteinExistence type="predicted"/>
<organism evidence="1 2">
    <name type="scientific">Microbacterium horticulturae</name>
    <dbReference type="NCBI Taxonomy" id="3028316"/>
    <lineage>
        <taxon>Bacteria</taxon>
        <taxon>Bacillati</taxon>
        <taxon>Actinomycetota</taxon>
        <taxon>Actinomycetes</taxon>
        <taxon>Micrococcales</taxon>
        <taxon>Microbacteriaceae</taxon>
        <taxon>Microbacterium</taxon>
    </lineage>
</organism>
<accession>A0ABY8BZB8</accession>
<dbReference type="EMBL" id="CP119108">
    <property type="protein sequence ID" value="WEG08340.1"/>
    <property type="molecule type" value="Genomic_DNA"/>
</dbReference>
<reference evidence="1 2" key="1">
    <citation type="submission" date="2023-03" db="EMBL/GenBank/DDBJ databases">
        <title>Genome sequence of Microbacterium sp. KACC 23027.</title>
        <authorList>
            <person name="Kim S."/>
            <person name="Heo J."/>
            <person name="Kwon S.-W."/>
        </authorList>
    </citation>
    <scope>NUCLEOTIDE SEQUENCE [LARGE SCALE GENOMIC DNA]</scope>
    <source>
        <strain evidence="1 2">KACC 23027</strain>
    </source>
</reference>
<gene>
    <name evidence="1" type="ORF">PU630_14010</name>
</gene>
<dbReference type="Proteomes" id="UP001214553">
    <property type="component" value="Chromosome"/>
</dbReference>
<sequence length="105" mass="10233">MTELDVQISALEAHANAIESIGERIDEVSKAALTSISLDGAAFGLACSFLVPVVATMQAGALAGIVALGAAVKAEGKAVAAAATTYSTADDGLADQIAAADAAEA</sequence>
<keyword evidence="2" id="KW-1185">Reference proteome</keyword>
<name>A0ABY8BZB8_9MICO</name>
<evidence type="ECO:0000313" key="2">
    <source>
        <dbReference type="Proteomes" id="UP001214553"/>
    </source>
</evidence>
<dbReference type="RefSeq" id="WP_275277670.1">
    <property type="nucleotide sequence ID" value="NZ_CP119108.1"/>
</dbReference>
<protein>
    <recommendedName>
        <fullName evidence="3">Excreted virulence factor EspC, type VII ESX diderm</fullName>
    </recommendedName>
</protein>
<evidence type="ECO:0000313" key="1">
    <source>
        <dbReference type="EMBL" id="WEG08340.1"/>
    </source>
</evidence>
<evidence type="ECO:0008006" key="3">
    <source>
        <dbReference type="Google" id="ProtNLM"/>
    </source>
</evidence>